<evidence type="ECO:0000313" key="2">
    <source>
        <dbReference type="Proteomes" id="UP000042997"/>
    </source>
</evidence>
<dbReference type="Proteomes" id="UP000042997">
    <property type="component" value="Unassembled WGS sequence"/>
</dbReference>
<dbReference type="KEGG" id="rrz:CS378_24875"/>
<gene>
    <name evidence="1" type="ORF">RHRU231_960151</name>
</gene>
<sequence length="105" mass="11815">MTASVLSDARLVRALSDEFLSRRVDYQALESLHHGNVADWAAAASRVAALSDEEERQLVLRWRDNPRELLDILLARADEVTARRCRTAWVSLDRFAPFVHASSGP</sequence>
<organism evidence="1 2">
    <name type="scientific">Rhodococcus ruber</name>
    <dbReference type="NCBI Taxonomy" id="1830"/>
    <lineage>
        <taxon>Bacteria</taxon>
        <taxon>Bacillati</taxon>
        <taxon>Actinomycetota</taxon>
        <taxon>Actinomycetes</taxon>
        <taxon>Mycobacteriales</taxon>
        <taxon>Nocardiaceae</taxon>
        <taxon>Rhodococcus</taxon>
    </lineage>
</organism>
<accession>A0A098BWM5</accession>
<reference evidence="1 2" key="1">
    <citation type="journal article" date="2014" name="Genome Announc.">
        <title>Draft Genome Sequence of Propane- and Butane-Oxidizing Actinobacterium Rhodococcus ruber IEGM 231.</title>
        <authorList>
            <person name="Ivshina I.B."/>
            <person name="Kuyukina M.S."/>
            <person name="Krivoruchko A.V."/>
            <person name="Barbe V."/>
            <person name="Fischer C."/>
        </authorList>
    </citation>
    <scope>NUCLEOTIDE SEQUENCE [LARGE SCALE GENOMIC DNA]</scope>
</reference>
<dbReference type="GeneID" id="66835176"/>
<dbReference type="OrthoDB" id="4554356at2"/>
<evidence type="ECO:0000313" key="1">
    <source>
        <dbReference type="EMBL" id="CDZ92622.1"/>
    </source>
</evidence>
<proteinExistence type="predicted"/>
<dbReference type="RefSeq" id="WP_010595823.1">
    <property type="nucleotide sequence ID" value="NZ_CP023714.1"/>
</dbReference>
<dbReference type="AlphaFoldDB" id="A0A098BWM5"/>
<dbReference type="EMBL" id="CCSD01000112">
    <property type="protein sequence ID" value="CDZ92622.1"/>
    <property type="molecule type" value="Genomic_DNA"/>
</dbReference>
<protein>
    <submittedName>
        <fullName evidence="1">Uncharacterized protein</fullName>
    </submittedName>
</protein>
<name>A0A098BWM5_9NOCA</name>